<dbReference type="SUPFAM" id="SSF52540">
    <property type="entry name" value="P-loop containing nucleoside triphosphate hydrolases"/>
    <property type="match status" value="1"/>
</dbReference>
<dbReference type="FunFam" id="3.40.50.300:FF:000014">
    <property type="entry name" value="DNA polymerase III subunit gamma/tau"/>
    <property type="match status" value="1"/>
</dbReference>
<dbReference type="GO" id="GO:0005663">
    <property type="term" value="C:DNA replication factor C complex"/>
    <property type="evidence" value="ECO:0007669"/>
    <property type="project" value="TreeGrafter"/>
</dbReference>
<keyword evidence="2" id="KW-0479">Metal-binding</keyword>
<dbReference type="AlphaFoldDB" id="A0A9D5CS53"/>
<dbReference type="CDD" id="cd00009">
    <property type="entry name" value="AAA"/>
    <property type="match status" value="1"/>
</dbReference>
<reference evidence="12" key="2">
    <citation type="journal article" date="2022" name="Hortic Res">
        <title>The genome of Dioscorea zingiberensis sheds light on the biosynthesis, origin and evolution of the medicinally important diosgenin saponins.</title>
        <authorList>
            <person name="Li Y."/>
            <person name="Tan C."/>
            <person name="Li Z."/>
            <person name="Guo J."/>
            <person name="Li S."/>
            <person name="Chen X."/>
            <person name="Wang C."/>
            <person name="Dai X."/>
            <person name="Yang H."/>
            <person name="Song W."/>
            <person name="Hou L."/>
            <person name="Xu J."/>
            <person name="Tong Z."/>
            <person name="Xu A."/>
            <person name="Yuan X."/>
            <person name="Wang W."/>
            <person name="Yang Q."/>
            <person name="Chen L."/>
            <person name="Sun Z."/>
            <person name="Wang K."/>
            <person name="Pan B."/>
            <person name="Chen J."/>
            <person name="Bao Y."/>
            <person name="Liu F."/>
            <person name="Qi X."/>
            <person name="Gang D.R."/>
            <person name="Wen J."/>
            <person name="Li J."/>
        </authorList>
    </citation>
    <scope>NUCLEOTIDE SEQUENCE</scope>
    <source>
        <strain evidence="12">Dzin_1.0</strain>
    </source>
</reference>
<dbReference type="EMBL" id="JAGGNH010000003">
    <property type="protein sequence ID" value="KAJ0977198.1"/>
    <property type="molecule type" value="Genomic_DNA"/>
</dbReference>
<dbReference type="CDD" id="cd18137">
    <property type="entry name" value="HLD_clamp_pol_III_gamma_tau"/>
    <property type="match status" value="1"/>
</dbReference>
<dbReference type="FunFam" id="1.10.8.60:FF:000013">
    <property type="entry name" value="DNA polymerase III subunit gamma/tau"/>
    <property type="match status" value="1"/>
</dbReference>
<dbReference type="InterPro" id="IPR022754">
    <property type="entry name" value="DNA_pol_III_gamma-3"/>
</dbReference>
<feature type="coiled-coil region" evidence="7">
    <location>
        <begin position="733"/>
        <end position="763"/>
    </location>
</feature>
<dbReference type="Pfam" id="PF22608">
    <property type="entry name" value="DNAX_ATPase_lid"/>
    <property type="match status" value="1"/>
</dbReference>
<dbReference type="GO" id="GO:0006261">
    <property type="term" value="P:DNA-templated DNA replication"/>
    <property type="evidence" value="ECO:0007669"/>
    <property type="project" value="TreeGrafter"/>
</dbReference>
<dbReference type="GO" id="GO:0046872">
    <property type="term" value="F:metal ion binding"/>
    <property type="evidence" value="ECO:0007669"/>
    <property type="project" value="UniProtKB-KW"/>
</dbReference>
<dbReference type="GO" id="GO:0009360">
    <property type="term" value="C:DNA polymerase III complex"/>
    <property type="evidence" value="ECO:0007669"/>
    <property type="project" value="InterPro"/>
</dbReference>
<dbReference type="GO" id="GO:0003677">
    <property type="term" value="F:DNA binding"/>
    <property type="evidence" value="ECO:0007669"/>
    <property type="project" value="InterPro"/>
</dbReference>
<dbReference type="InterPro" id="IPR008921">
    <property type="entry name" value="DNA_pol3_clamp-load_cplx_C"/>
</dbReference>
<evidence type="ECO:0000256" key="1">
    <source>
        <dbReference type="ARBA" id="ARBA00006360"/>
    </source>
</evidence>
<dbReference type="Proteomes" id="UP001085076">
    <property type="component" value="Miscellaneous, Linkage group lg03"/>
</dbReference>
<name>A0A9D5CS53_9LILI</name>
<feature type="compositionally biased region" description="Basic and acidic residues" evidence="8">
    <location>
        <begin position="99"/>
        <end position="111"/>
    </location>
</feature>
<dbReference type="OrthoDB" id="1911163at2759"/>
<feature type="compositionally biased region" description="Acidic residues" evidence="8">
    <location>
        <begin position="984"/>
        <end position="993"/>
    </location>
</feature>
<dbReference type="Pfam" id="PF13177">
    <property type="entry name" value="DNA_pol3_delta2"/>
    <property type="match status" value="1"/>
</dbReference>
<evidence type="ECO:0000256" key="3">
    <source>
        <dbReference type="ARBA" id="ARBA00022741"/>
    </source>
</evidence>
<evidence type="ECO:0000256" key="5">
    <source>
        <dbReference type="ARBA" id="ARBA00022840"/>
    </source>
</evidence>
<feature type="domain" description="STICHEL DnaA-N-like alpha-beta" evidence="11">
    <location>
        <begin position="867"/>
        <end position="947"/>
    </location>
</feature>
<evidence type="ECO:0000256" key="6">
    <source>
        <dbReference type="ARBA" id="ARBA00023054"/>
    </source>
</evidence>
<gene>
    <name evidence="12" type="ORF">J5N97_012672</name>
</gene>
<keyword evidence="5" id="KW-0067">ATP-binding</keyword>
<dbReference type="Pfam" id="PF12169">
    <property type="entry name" value="DNA_pol3_gamma3"/>
    <property type="match status" value="1"/>
</dbReference>
<dbReference type="GO" id="GO:0003689">
    <property type="term" value="F:DNA clamp loader activity"/>
    <property type="evidence" value="ECO:0007669"/>
    <property type="project" value="TreeGrafter"/>
</dbReference>
<keyword evidence="6 7" id="KW-0175">Coiled coil</keyword>
<evidence type="ECO:0000259" key="9">
    <source>
        <dbReference type="Pfam" id="PF12169"/>
    </source>
</evidence>
<feature type="region of interest" description="Disordered" evidence="8">
    <location>
        <begin position="1204"/>
        <end position="1227"/>
    </location>
</feature>
<dbReference type="Pfam" id="PF23007">
    <property type="entry name" value="DnaA_N-like_STI"/>
    <property type="match status" value="1"/>
</dbReference>
<dbReference type="GO" id="GO:0005524">
    <property type="term" value="F:ATP binding"/>
    <property type="evidence" value="ECO:0007669"/>
    <property type="project" value="UniProtKB-KW"/>
</dbReference>
<proteinExistence type="inferred from homology"/>
<dbReference type="GO" id="GO:0003887">
    <property type="term" value="F:DNA-directed DNA polymerase activity"/>
    <property type="evidence" value="ECO:0007669"/>
    <property type="project" value="InterPro"/>
</dbReference>
<dbReference type="NCBIfam" id="TIGR02397">
    <property type="entry name" value="dnaX_nterm"/>
    <property type="match status" value="1"/>
</dbReference>
<keyword evidence="4" id="KW-0862">Zinc</keyword>
<evidence type="ECO:0000256" key="2">
    <source>
        <dbReference type="ARBA" id="ARBA00022723"/>
    </source>
</evidence>
<accession>A0A9D5CS53</accession>
<organism evidence="12 13">
    <name type="scientific">Dioscorea zingiberensis</name>
    <dbReference type="NCBI Taxonomy" id="325984"/>
    <lineage>
        <taxon>Eukaryota</taxon>
        <taxon>Viridiplantae</taxon>
        <taxon>Streptophyta</taxon>
        <taxon>Embryophyta</taxon>
        <taxon>Tracheophyta</taxon>
        <taxon>Spermatophyta</taxon>
        <taxon>Magnoliopsida</taxon>
        <taxon>Liliopsida</taxon>
        <taxon>Dioscoreales</taxon>
        <taxon>Dioscoreaceae</taxon>
        <taxon>Dioscorea</taxon>
    </lineage>
</organism>
<feature type="domain" description="DNA polymerase III subunit gamma/tau helical lid" evidence="10">
    <location>
        <begin position="605"/>
        <end position="645"/>
    </location>
</feature>
<feature type="domain" description="DNA polymerase III gamma subunit" evidence="9">
    <location>
        <begin position="654"/>
        <end position="772"/>
    </location>
</feature>
<feature type="region of interest" description="Disordered" evidence="8">
    <location>
        <begin position="778"/>
        <end position="797"/>
    </location>
</feature>
<feature type="region of interest" description="Disordered" evidence="8">
    <location>
        <begin position="984"/>
        <end position="1003"/>
    </location>
</feature>
<evidence type="ECO:0000313" key="12">
    <source>
        <dbReference type="EMBL" id="KAJ0977198.1"/>
    </source>
</evidence>
<dbReference type="InterPro" id="IPR050238">
    <property type="entry name" value="DNA_Rep/Repair_Clamp_Loader"/>
</dbReference>
<dbReference type="InterPro" id="IPR012763">
    <property type="entry name" value="DNA_pol_III_sug/sutau_N"/>
</dbReference>
<reference evidence="12" key="1">
    <citation type="submission" date="2021-03" db="EMBL/GenBank/DDBJ databases">
        <authorList>
            <person name="Li Z."/>
            <person name="Yang C."/>
        </authorList>
    </citation>
    <scope>NUCLEOTIDE SEQUENCE</scope>
    <source>
        <strain evidence="12">Dzin_1.0</strain>
        <tissue evidence="12">Leaf</tissue>
    </source>
</reference>
<evidence type="ECO:0000313" key="13">
    <source>
        <dbReference type="Proteomes" id="UP001085076"/>
    </source>
</evidence>
<evidence type="ECO:0000256" key="8">
    <source>
        <dbReference type="SAM" id="MobiDB-lite"/>
    </source>
</evidence>
<feature type="compositionally biased region" description="Polar residues" evidence="8">
    <location>
        <begin position="116"/>
        <end position="131"/>
    </location>
</feature>
<sequence>MVETCVGPSELHLKKELSALRKARFLRDPETCSSWRSPLSSRSLAASYVLTHGNGTRGSTTGVSNSGGLIGLPSRNDNRKKVYLYNWRHHSAKSSDSGTKLDGDNRGKLLEESPDDSLSNTSKLDSQSDASLQVPANICGITRGPHLEAPVRRTIRKSHRSSTVRKRTIKHPLITKHLDLPSDSIGIPKPVEQSDDTEYCNSEDLRQSMHEFTRRAGYVSHSGSPLFSGSGRRNWSRSKIFRNATREESSHSYTPASTCSYNRYGVRNPSTVGSWDGTTSFDEDELDHMELARRQGCGIPCYWPKRSKDVGCGGWYSPSLSDTLKRTGSSVLCGGQKLYNKKRFSSSRKQKYLLKSSQGLPLLTNGRGGGSSSSDAGSDELSTNLVELDLEALSRLDGKRWSSCKSQDGWESALPGRPDLEMHDHRGLSHKYRPRSFDDVVGQNIVVQSLSNAVLRGRVAAAYLFHGPRGTGKTSAARIFSAALNCMSTEDKKPCGFCKECSDFSSGNGSNVIEVDATNRKSMDSVRYMLKSISVVTKFSRYKIFIIDECHMISSKLWSLFMKFLEAPPPRVVFIYITIDPDNLPRSILSRCQKYLFPKIKDADIVCRLRKLSAEENLEVELDALDLIASNSDGSLRDAETILDQLSLLGKKITTALVNDLVGVVSEEKLLDLLEIAMSSDTAETVKRSRELMDSGVDPMALMSQLAALIMDIIAGTYQLANSQNRTTVLGGRSLTESELERLQQALKILSDAEKQLRVSSERSTWFTAALLQLGSGHTAETTQSSNSSKHSTKLVNKDPFDPVKEISLEECSSHHQSISHEQKSALIPRITSPHGCPISENFSANKQFVDMSLLDSNSSKELRYATPEEMAEIWRRCIGRCHSKTLRQLLFAHGTLVSITESKGALIAFIGFLDDDVKSRAERFLSSITNSFEIVLRHNVEVKMGLMPEHYKGKSVSAYLANKSIENARLLVKKKMDNSDELYDSSEKDIEDGTPNFSRKSIDSTGDMIQRTLQKHHEKSLGANTCFRGAAGHILSSEKYGNDQELSVQRLLTAAADEQRLESAWLQATEKGAPGDFSHSKPEKNQVLPQNTASYNYNGSSLAPMSSKHWEDELNEQIKALKICDSRVHYNEKVSGRVDCSVISPSLLHSNSLAANFDKENLGYDSGSGCNALFCWNTRKPRNAKVKQRAHVRSQRTSRLSLFGQCGKSKTPESKHQEANPGDKMS</sequence>
<protein>
    <submittedName>
        <fullName evidence="12">Uncharacterized protein</fullName>
    </submittedName>
</protein>
<dbReference type="PANTHER" id="PTHR11669:SF63">
    <property type="entry name" value="PROTEIN STICHEL"/>
    <property type="match status" value="1"/>
</dbReference>
<dbReference type="InterPro" id="IPR027417">
    <property type="entry name" value="P-loop_NTPase"/>
</dbReference>
<feature type="compositionally biased region" description="Polar residues" evidence="8">
    <location>
        <begin position="779"/>
        <end position="790"/>
    </location>
</feature>
<evidence type="ECO:0000256" key="7">
    <source>
        <dbReference type="SAM" id="Coils"/>
    </source>
</evidence>
<evidence type="ECO:0000256" key="4">
    <source>
        <dbReference type="ARBA" id="ARBA00022833"/>
    </source>
</evidence>
<feature type="region of interest" description="Disordered" evidence="8">
    <location>
        <begin position="92"/>
        <end position="131"/>
    </location>
</feature>
<dbReference type="InterPro" id="IPR045085">
    <property type="entry name" value="HLD_clamp_pol_III_gamma_tau"/>
</dbReference>
<dbReference type="PANTHER" id="PTHR11669">
    <property type="entry name" value="REPLICATION FACTOR C / DNA POLYMERASE III GAMMA-TAU SUBUNIT"/>
    <property type="match status" value="1"/>
</dbReference>
<feature type="region of interest" description="Disordered" evidence="8">
    <location>
        <begin position="1072"/>
        <end position="1092"/>
    </location>
</feature>
<dbReference type="Gene3D" id="3.40.50.300">
    <property type="entry name" value="P-loop containing nucleotide triphosphate hydrolases"/>
    <property type="match status" value="1"/>
</dbReference>
<evidence type="ECO:0000259" key="10">
    <source>
        <dbReference type="Pfam" id="PF22608"/>
    </source>
</evidence>
<dbReference type="Gene3D" id="1.20.272.10">
    <property type="match status" value="1"/>
</dbReference>
<dbReference type="Gene3D" id="1.10.8.60">
    <property type="match status" value="1"/>
</dbReference>
<evidence type="ECO:0000259" key="11">
    <source>
        <dbReference type="Pfam" id="PF23007"/>
    </source>
</evidence>
<comment type="similarity">
    <text evidence="1">Belongs to the DnaX/STICHEL family.</text>
</comment>
<dbReference type="GO" id="GO:0006281">
    <property type="term" value="P:DNA repair"/>
    <property type="evidence" value="ECO:0007669"/>
    <property type="project" value="TreeGrafter"/>
</dbReference>
<keyword evidence="3" id="KW-0547">Nucleotide-binding</keyword>
<feature type="compositionally biased region" description="Polar residues" evidence="8">
    <location>
        <begin position="53"/>
        <end position="67"/>
    </location>
</feature>
<comment type="caution">
    <text evidence="12">The sequence shown here is derived from an EMBL/GenBank/DDBJ whole genome shotgun (WGS) entry which is preliminary data.</text>
</comment>
<dbReference type="InterPro" id="IPR054506">
    <property type="entry name" value="DnaA_N-like_STI"/>
</dbReference>
<keyword evidence="13" id="KW-1185">Reference proteome</keyword>
<feature type="region of interest" description="Disordered" evidence="8">
    <location>
        <begin position="52"/>
        <end position="72"/>
    </location>
</feature>
<dbReference type="SUPFAM" id="SSF48019">
    <property type="entry name" value="post-AAA+ oligomerization domain-like"/>
    <property type="match status" value="1"/>
</dbReference>